<protein>
    <recommendedName>
        <fullName evidence="3">Aminodeoxychorismate lyase</fullName>
    </recommendedName>
</protein>
<dbReference type="SUPFAM" id="SSF56752">
    <property type="entry name" value="D-aminoacid aminotransferase-like PLP-dependent enzymes"/>
    <property type="match status" value="1"/>
</dbReference>
<dbReference type="KEGG" id="tpf:TPHA_0A05420"/>
<dbReference type="OMA" id="CYKMRVL"/>
<dbReference type="InterPro" id="IPR001544">
    <property type="entry name" value="Aminotrans_IV"/>
</dbReference>
<dbReference type="Pfam" id="PF01063">
    <property type="entry name" value="Aminotran_4"/>
    <property type="match status" value="1"/>
</dbReference>
<proteinExistence type="predicted"/>
<gene>
    <name evidence="1" type="primary">TPHA0A05420</name>
    <name evidence="1" type="ordered locus">TPHA_0A05420</name>
</gene>
<dbReference type="InterPro" id="IPR036038">
    <property type="entry name" value="Aminotransferase-like"/>
</dbReference>
<dbReference type="InterPro" id="IPR043131">
    <property type="entry name" value="BCAT-like_N"/>
</dbReference>
<dbReference type="HOGENOM" id="CLU_020844_6_0_1"/>
<keyword evidence="2" id="KW-1185">Reference proteome</keyword>
<dbReference type="InterPro" id="IPR043132">
    <property type="entry name" value="BCAT-like_C"/>
</dbReference>
<dbReference type="RefSeq" id="XP_003684050.1">
    <property type="nucleotide sequence ID" value="XM_003684002.1"/>
</dbReference>
<dbReference type="GO" id="GO:0046656">
    <property type="term" value="P:folic acid biosynthetic process"/>
    <property type="evidence" value="ECO:0007669"/>
    <property type="project" value="EnsemblFungi"/>
</dbReference>
<accession>G8BNY8</accession>
<dbReference type="EMBL" id="HE612856">
    <property type="protein sequence ID" value="CCE61616.1"/>
    <property type="molecule type" value="Genomic_DNA"/>
</dbReference>
<evidence type="ECO:0000313" key="1">
    <source>
        <dbReference type="EMBL" id="CCE61616.1"/>
    </source>
</evidence>
<organism evidence="1 2">
    <name type="scientific">Tetrapisispora phaffii (strain ATCC 24235 / CBS 4417 / NBRC 1672 / NRRL Y-8282 / UCD 70-5)</name>
    <name type="common">Yeast</name>
    <name type="synonym">Fabospora phaffii</name>
    <dbReference type="NCBI Taxonomy" id="1071381"/>
    <lineage>
        <taxon>Eukaryota</taxon>
        <taxon>Fungi</taxon>
        <taxon>Dikarya</taxon>
        <taxon>Ascomycota</taxon>
        <taxon>Saccharomycotina</taxon>
        <taxon>Saccharomycetes</taxon>
        <taxon>Saccharomycetales</taxon>
        <taxon>Saccharomycetaceae</taxon>
        <taxon>Tetrapisispora</taxon>
    </lineage>
</organism>
<dbReference type="AlphaFoldDB" id="G8BNY8"/>
<dbReference type="GO" id="GO:0008696">
    <property type="term" value="F:4-amino-4-deoxychorismate lyase activity"/>
    <property type="evidence" value="ECO:0007669"/>
    <property type="project" value="EnsemblFungi"/>
</dbReference>
<name>G8BNY8_TETPH</name>
<evidence type="ECO:0008006" key="3">
    <source>
        <dbReference type="Google" id="ProtNLM"/>
    </source>
</evidence>
<reference evidence="1 2" key="1">
    <citation type="journal article" date="2011" name="Proc. Natl. Acad. Sci. U.S.A.">
        <title>Evolutionary erosion of yeast sex chromosomes by mating-type switching accidents.</title>
        <authorList>
            <person name="Gordon J.L."/>
            <person name="Armisen D."/>
            <person name="Proux-Wera E."/>
            <person name="Oheigeartaigh S.S."/>
            <person name="Byrne K.P."/>
            <person name="Wolfe K.H."/>
        </authorList>
    </citation>
    <scope>NUCLEOTIDE SEQUENCE [LARGE SCALE GENOMIC DNA]</scope>
    <source>
        <strain evidence="2">ATCC 24235 / CBS 4417 / NBRC 1672 / NRRL Y-8282 / UCD 70-5</strain>
    </source>
</reference>
<dbReference type="eggNOG" id="ENOG502QQMK">
    <property type="taxonomic scope" value="Eukaryota"/>
</dbReference>
<dbReference type="GeneID" id="11532776"/>
<dbReference type="Proteomes" id="UP000005666">
    <property type="component" value="Chromosome 1"/>
</dbReference>
<dbReference type="Gene3D" id="3.30.470.10">
    <property type="match status" value="1"/>
</dbReference>
<dbReference type="OrthoDB" id="5288718at2759"/>
<dbReference type="Gene3D" id="3.20.10.10">
    <property type="entry name" value="D-amino Acid Aminotransferase, subunit A, domain 2"/>
    <property type="match status" value="1"/>
</dbReference>
<dbReference type="STRING" id="1071381.G8BNY8"/>
<evidence type="ECO:0000313" key="2">
    <source>
        <dbReference type="Proteomes" id="UP000005666"/>
    </source>
</evidence>
<sequence length="339" mass="39599">MSSSEFSHVKGSSDITNDFKILSTIRYDPNLFTSDSNSFDGIESLSDIEKTGLYKKLKSAYIEDFNKQRKEFHKSIDKKVLNCDKKLLSLFFNRYFLLHDHYERIKFSCKYFEWNFNYSELEFLTLLIRALPKNNDIKNSTVDETMREFLNKRTVYKVRALLSVNGEFEIEYHKISDLDDEEQPSFDYVIKNIFSGFIPELEPTWNIVIDRVHLHCSPFTSFKTTIREHYSEARVRMQKVIENLHMNNSKNEILLLNASGKFVEGSITNLVIKYNFSDDNTSYATPPLESGCLYGVMRNYLLRLGIIRERVIESSEININDNIIICNAIMGCVKGKIIH</sequence>